<evidence type="ECO:0000313" key="2">
    <source>
        <dbReference type="Proteomes" id="UP000030408"/>
    </source>
</evidence>
<dbReference type="EMBL" id="JPVO01000053">
    <property type="protein sequence ID" value="KGR74905.1"/>
    <property type="molecule type" value="Genomic_DNA"/>
</dbReference>
<reference evidence="1 2" key="1">
    <citation type="submission" date="2014-02" db="EMBL/GenBank/DDBJ databases">
        <title>Draft genome sequence of Lysinibacillus sinduriensis JCM 15800.</title>
        <authorList>
            <person name="Zhang F."/>
            <person name="Wang G."/>
            <person name="Zhang L."/>
        </authorList>
    </citation>
    <scope>NUCLEOTIDE SEQUENCE [LARGE SCALE GENOMIC DNA]</scope>
    <source>
        <strain evidence="1 2">JCM 15800</strain>
    </source>
</reference>
<evidence type="ECO:0000313" key="1">
    <source>
        <dbReference type="EMBL" id="KGR74905.1"/>
    </source>
</evidence>
<protein>
    <submittedName>
        <fullName evidence="1">Uncharacterized protein</fullName>
    </submittedName>
</protein>
<dbReference type="RefSeq" id="WP_036201505.1">
    <property type="nucleotide sequence ID" value="NZ_AVCY01000003.1"/>
</dbReference>
<name>A0A0A3HUM3_9BACL</name>
<organism evidence="1 2">
    <name type="scientific">Ureibacillus sinduriensis BLB-1 = JCM 15800</name>
    <dbReference type="NCBI Taxonomy" id="1384057"/>
    <lineage>
        <taxon>Bacteria</taxon>
        <taxon>Bacillati</taxon>
        <taxon>Bacillota</taxon>
        <taxon>Bacilli</taxon>
        <taxon>Bacillales</taxon>
        <taxon>Caryophanaceae</taxon>
        <taxon>Ureibacillus</taxon>
    </lineage>
</organism>
<dbReference type="Proteomes" id="UP000030408">
    <property type="component" value="Unassembled WGS sequence"/>
</dbReference>
<proteinExistence type="predicted"/>
<dbReference type="AlphaFoldDB" id="A0A0A3HUM3"/>
<sequence>MGNFLSFPQNQHLEIEVITLFNGEKFHVVKVLDKKDISVSLFLHSKEITQVTDYKDCLDLGYYAFKTIEQARKFHKQIEHMSAIDLMILQTQSNKQEC</sequence>
<accession>A0A0A3HUM3</accession>
<gene>
    <name evidence="1" type="ORF">CD33_14230</name>
</gene>
<comment type="caution">
    <text evidence="1">The sequence shown here is derived from an EMBL/GenBank/DDBJ whole genome shotgun (WGS) entry which is preliminary data.</text>
</comment>
<keyword evidence="2" id="KW-1185">Reference proteome</keyword>